<keyword evidence="2" id="KW-1185">Reference proteome</keyword>
<organism evidence="1 2">
    <name type="scientific">Rhizobium viscosum</name>
    <name type="common">Arthrobacter viscosus</name>
    <dbReference type="NCBI Taxonomy" id="1673"/>
    <lineage>
        <taxon>Bacteria</taxon>
        <taxon>Pseudomonadati</taxon>
        <taxon>Pseudomonadota</taxon>
        <taxon>Alphaproteobacteria</taxon>
        <taxon>Hyphomicrobiales</taxon>
        <taxon>Rhizobiaceae</taxon>
        <taxon>Rhizobium/Agrobacterium group</taxon>
        <taxon>Rhizobium</taxon>
    </lineage>
</organism>
<dbReference type="EMBL" id="JADBEC010000001">
    <property type="protein sequence ID" value="MBE1506627.1"/>
    <property type="molecule type" value="Genomic_DNA"/>
</dbReference>
<proteinExistence type="predicted"/>
<reference evidence="1 2" key="1">
    <citation type="submission" date="2020-10" db="EMBL/GenBank/DDBJ databases">
        <title>Sequencing the genomes of 1000 actinobacteria strains.</title>
        <authorList>
            <person name="Klenk H.-P."/>
        </authorList>
    </citation>
    <scope>NUCLEOTIDE SEQUENCE [LARGE SCALE GENOMIC DNA]</scope>
    <source>
        <strain evidence="1 2">DSM 7307</strain>
    </source>
</reference>
<evidence type="ECO:0000313" key="2">
    <source>
        <dbReference type="Proteomes" id="UP000620262"/>
    </source>
</evidence>
<dbReference type="RefSeq" id="WP_246517233.1">
    <property type="nucleotide sequence ID" value="NZ_BAAAVL010000018.1"/>
</dbReference>
<accession>A0ABR9ITT7</accession>
<evidence type="ECO:0000313" key="1">
    <source>
        <dbReference type="EMBL" id="MBE1506627.1"/>
    </source>
</evidence>
<gene>
    <name evidence="1" type="ORF">H4W29_003808</name>
</gene>
<comment type="caution">
    <text evidence="1">The sequence shown here is derived from an EMBL/GenBank/DDBJ whole genome shotgun (WGS) entry which is preliminary data.</text>
</comment>
<sequence length="134" mass="14485">MTNDPATNHYVAQAMKPLDNPDAQTLRVVKLANSLATLCSGASLNKKALYAYMTETRFAEIMGKAYNEAAFLADSSFRYFDYRALAHLCAGSAYLFGPDGHLAQGLLKPGRGKPGMSYDPGNPLVILPPIARKS</sequence>
<dbReference type="Proteomes" id="UP000620262">
    <property type="component" value="Unassembled WGS sequence"/>
</dbReference>
<name>A0ABR9ITT7_RHIVS</name>
<protein>
    <submittedName>
        <fullName evidence="1">Uncharacterized protein</fullName>
    </submittedName>
</protein>